<sequence>MAESAASEDAKRTLNHALVAGGEPVHQAAMGVDMAEASGAENADGGAQGIRLEDEYEAANAMHFFHVKFLCDGQPFPALDGRAAFPLETCRCSRNTFVKDILSEVVQPAC</sequence>
<evidence type="ECO:0000313" key="1">
    <source>
        <dbReference type="EMBL" id="VDO61993.1"/>
    </source>
</evidence>
<dbReference type="EMBL" id="UZAF01019615">
    <property type="protein sequence ID" value="VDO61993.1"/>
    <property type="molecule type" value="Genomic_DNA"/>
</dbReference>
<reference evidence="1 2" key="2">
    <citation type="submission" date="2018-11" db="EMBL/GenBank/DDBJ databases">
        <authorList>
            <consortium name="Pathogen Informatics"/>
        </authorList>
    </citation>
    <scope>NUCLEOTIDE SEQUENCE [LARGE SCALE GENOMIC DNA]</scope>
    <source>
        <strain evidence="1 2">MHpl1</strain>
    </source>
</reference>
<dbReference type="Proteomes" id="UP000268014">
    <property type="component" value="Unassembled WGS sequence"/>
</dbReference>
<keyword evidence="2" id="KW-1185">Reference proteome</keyword>
<proteinExistence type="predicted"/>
<dbReference type="OrthoDB" id="10573826at2759"/>
<dbReference type="AlphaFoldDB" id="A0A0N4WYA9"/>
<evidence type="ECO:0000313" key="3">
    <source>
        <dbReference type="WBParaSite" id="HPLM_0001685301-mRNA-1"/>
    </source>
</evidence>
<gene>
    <name evidence="1" type="ORF">HPLM_LOCUS16845</name>
</gene>
<accession>A0A0N4WYA9</accession>
<name>A0A0N4WYA9_HAEPC</name>
<reference evidence="3" key="1">
    <citation type="submission" date="2017-02" db="UniProtKB">
        <authorList>
            <consortium name="WormBaseParasite"/>
        </authorList>
    </citation>
    <scope>IDENTIFICATION</scope>
</reference>
<organism evidence="3">
    <name type="scientific">Haemonchus placei</name>
    <name type="common">Barber's pole worm</name>
    <dbReference type="NCBI Taxonomy" id="6290"/>
    <lineage>
        <taxon>Eukaryota</taxon>
        <taxon>Metazoa</taxon>
        <taxon>Ecdysozoa</taxon>
        <taxon>Nematoda</taxon>
        <taxon>Chromadorea</taxon>
        <taxon>Rhabditida</taxon>
        <taxon>Rhabditina</taxon>
        <taxon>Rhabditomorpha</taxon>
        <taxon>Strongyloidea</taxon>
        <taxon>Trichostrongylidae</taxon>
        <taxon>Haemonchus</taxon>
    </lineage>
</organism>
<protein>
    <submittedName>
        <fullName evidence="1 3">Uncharacterized protein</fullName>
    </submittedName>
</protein>
<evidence type="ECO:0000313" key="2">
    <source>
        <dbReference type="Proteomes" id="UP000268014"/>
    </source>
</evidence>
<dbReference type="WBParaSite" id="HPLM_0001685301-mRNA-1">
    <property type="protein sequence ID" value="HPLM_0001685301-mRNA-1"/>
    <property type="gene ID" value="HPLM_0001685301"/>
</dbReference>